<name>A0A9P7FRW7_9AGAR</name>
<comment type="caution">
    <text evidence="1">The sequence shown here is derived from an EMBL/GenBank/DDBJ whole genome shotgun (WGS) entry which is preliminary data.</text>
</comment>
<reference evidence="1" key="1">
    <citation type="submission" date="2021-02" db="EMBL/GenBank/DDBJ databases">
        <authorList>
            <person name="Nieuwenhuis M."/>
            <person name="Van De Peppel L.J.J."/>
        </authorList>
    </citation>
    <scope>NUCLEOTIDE SEQUENCE</scope>
    <source>
        <strain evidence="1">D49</strain>
    </source>
</reference>
<gene>
    <name evidence="1" type="ORF">H0H81_005451</name>
</gene>
<accession>A0A9P7FRW7</accession>
<dbReference type="AlphaFoldDB" id="A0A9P7FRW7"/>
<proteinExistence type="predicted"/>
<dbReference type="Proteomes" id="UP000717328">
    <property type="component" value="Unassembled WGS sequence"/>
</dbReference>
<evidence type="ECO:0000313" key="1">
    <source>
        <dbReference type="EMBL" id="KAG5637194.1"/>
    </source>
</evidence>
<evidence type="ECO:0000313" key="2">
    <source>
        <dbReference type="Proteomes" id="UP000717328"/>
    </source>
</evidence>
<reference evidence="1" key="2">
    <citation type="submission" date="2021-10" db="EMBL/GenBank/DDBJ databases">
        <title>Phylogenomics reveals ancestral predisposition of the termite-cultivated fungus Termitomyces towards a domesticated lifestyle.</title>
        <authorList>
            <person name="Auxier B."/>
            <person name="Grum-Grzhimaylo A."/>
            <person name="Cardenas M.E."/>
            <person name="Lodge J.D."/>
            <person name="Laessoe T."/>
            <person name="Pedersen O."/>
            <person name="Smith M.E."/>
            <person name="Kuyper T.W."/>
            <person name="Franco-Molano E.A."/>
            <person name="Baroni T.J."/>
            <person name="Aanen D.K."/>
        </authorList>
    </citation>
    <scope>NUCLEOTIDE SEQUENCE</scope>
    <source>
        <strain evidence="1">D49</strain>
    </source>
</reference>
<dbReference type="EMBL" id="JABCKI010005852">
    <property type="protein sequence ID" value="KAG5637194.1"/>
    <property type="molecule type" value="Genomic_DNA"/>
</dbReference>
<keyword evidence="2" id="KW-1185">Reference proteome</keyword>
<feature type="non-terminal residue" evidence="1">
    <location>
        <position position="169"/>
    </location>
</feature>
<protein>
    <submittedName>
        <fullName evidence="1">Uncharacterized protein</fullName>
    </submittedName>
</protein>
<sequence>CDNDINPPTQRVSDSDCRQVCSANHGQYCGNLNRIAVYRFAAPGTPSGPQPCIATDVANFTLLAKYKNTPASGPAAVPLKVVVAELVPNVVWGVLSACPTCCTEWPYFQLKNSIVFPRAPLNPSLQASSTAPGDGETPNFVSSNPGFPGVQAYCTMVSCSTHPTHPNEF</sequence>
<organism evidence="1 2">
    <name type="scientific">Sphagnurus paluster</name>
    <dbReference type="NCBI Taxonomy" id="117069"/>
    <lineage>
        <taxon>Eukaryota</taxon>
        <taxon>Fungi</taxon>
        <taxon>Dikarya</taxon>
        <taxon>Basidiomycota</taxon>
        <taxon>Agaricomycotina</taxon>
        <taxon>Agaricomycetes</taxon>
        <taxon>Agaricomycetidae</taxon>
        <taxon>Agaricales</taxon>
        <taxon>Tricholomatineae</taxon>
        <taxon>Lyophyllaceae</taxon>
        <taxon>Sphagnurus</taxon>
    </lineage>
</organism>
<dbReference type="OrthoDB" id="5985073at2759"/>